<feature type="transmembrane region" description="Helical" evidence="1">
    <location>
        <begin position="156"/>
        <end position="176"/>
    </location>
</feature>
<dbReference type="Gene3D" id="3.30.450.20">
    <property type="entry name" value="PAS domain"/>
    <property type="match status" value="1"/>
</dbReference>
<name>A0A516H0N0_9PROT</name>
<feature type="transmembrane region" description="Helical" evidence="1">
    <location>
        <begin position="44"/>
        <end position="61"/>
    </location>
</feature>
<keyword evidence="1" id="KW-0472">Membrane</keyword>
<feature type="transmembrane region" description="Helical" evidence="1">
    <location>
        <begin position="131"/>
        <end position="149"/>
    </location>
</feature>
<dbReference type="EMBL" id="CP041636">
    <property type="protein sequence ID" value="QDO97315.1"/>
    <property type="molecule type" value="Genomic_DNA"/>
</dbReference>
<sequence length="363" mass="40258">MSENRQTASAALLQRLAEDDESLLDRNDTRIDAMLIERLYQSSFATRYVPIPMLFGAFVIYQDHLNWWQIGLIGLLYCVSTLHLDRLRDAYTLSGGLEIGRNWGLLFAIGCGGTGLAWGLLGWFGYPPGDFALQAMLCVAWAGLTTSSLNTRAVHLPSFYAFIIGISVPFFARGFLFGEASTVGMAFFGTILLAAQCFCAQVNNRRERLSAALRLRNAELIGQMDRARVAAETSRVELSRAHHAMAADFTSLQRLSQTGSWHWQGPDGNIVWSDQFYRLLGLVPQSCPAAPAAWLDRVHPDDREILRSHYQRLRSGATRDSVSFRLAGDASPAVWLQSIAESERGPDGSVTWIRGLLRAEPAD</sequence>
<reference evidence="3 4" key="1">
    <citation type="submission" date="2019-07" db="EMBL/GenBank/DDBJ databases">
        <title>Genome sequencing for Ferrovibrio sp. K5.</title>
        <authorList>
            <person name="Park S.-J."/>
        </authorList>
    </citation>
    <scope>NUCLEOTIDE SEQUENCE [LARGE SCALE GENOMIC DNA]</scope>
    <source>
        <strain evidence="3 4">K5</strain>
    </source>
</reference>
<accession>A0A516H0N0</accession>
<dbReference type="Pfam" id="PF08447">
    <property type="entry name" value="PAS_3"/>
    <property type="match status" value="1"/>
</dbReference>
<protein>
    <submittedName>
        <fullName evidence="3">PAS domain-containing protein</fullName>
    </submittedName>
</protein>
<dbReference type="AlphaFoldDB" id="A0A516H0N0"/>
<evidence type="ECO:0000256" key="1">
    <source>
        <dbReference type="SAM" id="Phobius"/>
    </source>
</evidence>
<keyword evidence="4" id="KW-1185">Reference proteome</keyword>
<evidence type="ECO:0000313" key="3">
    <source>
        <dbReference type="EMBL" id="QDO97315.1"/>
    </source>
</evidence>
<keyword evidence="1" id="KW-0812">Transmembrane</keyword>
<keyword evidence="1" id="KW-1133">Transmembrane helix</keyword>
<dbReference type="InterPro" id="IPR035965">
    <property type="entry name" value="PAS-like_dom_sf"/>
</dbReference>
<dbReference type="SUPFAM" id="SSF55785">
    <property type="entry name" value="PYP-like sensor domain (PAS domain)"/>
    <property type="match status" value="1"/>
</dbReference>
<dbReference type="OrthoDB" id="341208at2"/>
<feature type="domain" description="PAS fold-3" evidence="2">
    <location>
        <begin position="270"/>
        <end position="355"/>
    </location>
</feature>
<dbReference type="Proteomes" id="UP000317496">
    <property type="component" value="Chromosome"/>
</dbReference>
<dbReference type="InterPro" id="IPR013655">
    <property type="entry name" value="PAS_fold_3"/>
</dbReference>
<feature type="transmembrane region" description="Helical" evidence="1">
    <location>
        <begin position="182"/>
        <end position="200"/>
    </location>
</feature>
<organism evidence="3 4">
    <name type="scientific">Ferrovibrio terrae</name>
    <dbReference type="NCBI Taxonomy" id="2594003"/>
    <lineage>
        <taxon>Bacteria</taxon>
        <taxon>Pseudomonadati</taxon>
        <taxon>Pseudomonadota</taxon>
        <taxon>Alphaproteobacteria</taxon>
        <taxon>Rhodospirillales</taxon>
        <taxon>Rhodospirillaceae</taxon>
        <taxon>Ferrovibrio</taxon>
    </lineage>
</organism>
<gene>
    <name evidence="3" type="ORF">FNB15_08560</name>
</gene>
<evidence type="ECO:0000259" key="2">
    <source>
        <dbReference type="Pfam" id="PF08447"/>
    </source>
</evidence>
<dbReference type="RefSeq" id="WP_144068296.1">
    <property type="nucleotide sequence ID" value="NZ_CP041636.1"/>
</dbReference>
<evidence type="ECO:0000313" key="4">
    <source>
        <dbReference type="Proteomes" id="UP000317496"/>
    </source>
</evidence>
<proteinExistence type="predicted"/>
<feature type="transmembrane region" description="Helical" evidence="1">
    <location>
        <begin position="105"/>
        <end position="125"/>
    </location>
</feature>
<feature type="transmembrane region" description="Helical" evidence="1">
    <location>
        <begin position="67"/>
        <end position="84"/>
    </location>
</feature>
<dbReference type="KEGG" id="fer:FNB15_08560"/>